<keyword evidence="2 5" id="KW-0812">Transmembrane</keyword>
<dbReference type="PANTHER" id="PTHR37422">
    <property type="entry name" value="TEICHURONIC ACID BIOSYNTHESIS PROTEIN TUAE"/>
    <property type="match status" value="1"/>
</dbReference>
<evidence type="ECO:0000256" key="2">
    <source>
        <dbReference type="ARBA" id="ARBA00022692"/>
    </source>
</evidence>
<dbReference type="eggNOG" id="COG3307">
    <property type="taxonomic scope" value="Bacteria"/>
</dbReference>
<reference evidence="7 8" key="1">
    <citation type="submission" date="2008-07" db="EMBL/GenBank/DDBJ databases">
        <authorList>
            <person name="Tandeau de Marsac N."/>
            <person name="Ferriera S."/>
            <person name="Johnson J."/>
            <person name="Kravitz S."/>
            <person name="Beeson K."/>
            <person name="Sutton G."/>
            <person name="Rogers Y.-H."/>
            <person name="Friedman R."/>
            <person name="Frazier M."/>
            <person name="Venter J.C."/>
        </authorList>
    </citation>
    <scope>NUCLEOTIDE SEQUENCE [LARGE SCALE GENOMIC DNA]</scope>
    <source>
        <strain evidence="7 8">PCC 7420</strain>
    </source>
</reference>
<comment type="subcellular location">
    <subcellularLocation>
        <location evidence="1">Membrane</location>
        <topology evidence="1">Multi-pass membrane protein</topology>
    </subcellularLocation>
</comment>
<feature type="transmembrane region" description="Helical" evidence="5">
    <location>
        <begin position="44"/>
        <end position="77"/>
    </location>
</feature>
<feature type="transmembrane region" description="Helical" evidence="5">
    <location>
        <begin position="428"/>
        <end position="448"/>
    </location>
</feature>
<feature type="transmembrane region" description="Helical" evidence="5">
    <location>
        <begin position="223"/>
        <end position="240"/>
    </location>
</feature>
<dbReference type="InterPro" id="IPR007016">
    <property type="entry name" value="O-antigen_ligase-rel_domated"/>
</dbReference>
<proteinExistence type="predicted"/>
<feature type="domain" description="O-antigen ligase-related" evidence="6">
    <location>
        <begin position="228"/>
        <end position="379"/>
    </location>
</feature>
<dbReference type="Pfam" id="PF04932">
    <property type="entry name" value="Wzy_C"/>
    <property type="match status" value="1"/>
</dbReference>
<evidence type="ECO:0000313" key="8">
    <source>
        <dbReference type="Proteomes" id="UP000003835"/>
    </source>
</evidence>
<dbReference type="EMBL" id="DS989842">
    <property type="protein sequence ID" value="EDX77982.1"/>
    <property type="molecule type" value="Genomic_DNA"/>
</dbReference>
<dbReference type="NCBIfam" id="TIGR00947">
    <property type="entry name" value="2A73"/>
    <property type="match status" value="1"/>
</dbReference>
<accession>B4VJ67</accession>
<evidence type="ECO:0000259" key="6">
    <source>
        <dbReference type="Pfam" id="PF04932"/>
    </source>
</evidence>
<keyword evidence="4 5" id="KW-0472">Membrane</keyword>
<feature type="transmembrane region" description="Helical" evidence="5">
    <location>
        <begin position="404"/>
        <end position="422"/>
    </location>
</feature>
<evidence type="ECO:0000256" key="3">
    <source>
        <dbReference type="ARBA" id="ARBA00022989"/>
    </source>
</evidence>
<feature type="transmembrane region" description="Helical" evidence="5">
    <location>
        <begin position="198"/>
        <end position="216"/>
    </location>
</feature>
<name>B4VJ67_9CYAN</name>
<dbReference type="GO" id="GO:0016020">
    <property type="term" value="C:membrane"/>
    <property type="evidence" value="ECO:0007669"/>
    <property type="project" value="UniProtKB-SubCell"/>
</dbReference>
<dbReference type="Proteomes" id="UP000003835">
    <property type="component" value="Unassembled WGS sequence"/>
</dbReference>
<organism evidence="7 8">
    <name type="scientific">Coleofasciculus chthonoplastes PCC 7420</name>
    <dbReference type="NCBI Taxonomy" id="118168"/>
    <lineage>
        <taxon>Bacteria</taxon>
        <taxon>Bacillati</taxon>
        <taxon>Cyanobacteriota</taxon>
        <taxon>Cyanophyceae</taxon>
        <taxon>Coleofasciculales</taxon>
        <taxon>Coleofasciculaceae</taxon>
        <taxon>Coleofasciculus</taxon>
    </lineage>
</organism>
<dbReference type="STRING" id="118168.MC7420_7720"/>
<evidence type="ECO:0000256" key="4">
    <source>
        <dbReference type="ARBA" id="ARBA00023136"/>
    </source>
</evidence>
<dbReference type="InterPro" id="IPR006007">
    <property type="entry name" value="Inorganic_carbon_transpt"/>
</dbReference>
<sequence length="461" mass="51656">MWQQVTLSNLRFYQWRGASYLYRVVGLLQAWRRGSWLLQWAEPLGALLVAIVFAVAPFVSTALIGVLLIACAGFWLLLTVSDERERPQVTPIHLLVLLYWSIATVATAMSPVKVAARQGLVKLTLYLLLFALMARVLRSTRLRSWVIGVFLHISLIVSVYGIRQWFFGAEALATWTDTNSAAADLTRVYSYLGNPNLLAGYLIPAVALSLAAVFAWTRWLPKALALTMFVVNSACLVLTFSRGGWIGFVACLFVFSVLVVYWYSIQLPEKWRPWAMPAMLGSCAAVIILAVLFVEPVRVRVASIFVGREDSSNNFRMNVWAAVIDMIRDRPIIGIGPGNNAFNQIYPLYQRPKYTALSAYSIFLEVAVETGFIGLFCFLWLLVVTVNRGVQLINRLRTLRNPQGFWLIAAIATIVGMLSHGLVDTVWYRPQVSTVWWLMVAIIASYYLPPQADTSTAVQDS</sequence>
<dbReference type="InterPro" id="IPR051533">
    <property type="entry name" value="WaaL-like"/>
</dbReference>
<gene>
    <name evidence="7" type="ORF">MC7420_7720</name>
</gene>
<protein>
    <submittedName>
        <fullName evidence="7">O-Antigen Polymerase family</fullName>
    </submittedName>
</protein>
<evidence type="ECO:0000256" key="5">
    <source>
        <dbReference type="SAM" id="Phobius"/>
    </source>
</evidence>
<keyword evidence="8" id="KW-1185">Reference proteome</keyword>
<feature type="transmembrane region" description="Helical" evidence="5">
    <location>
        <begin position="89"/>
        <end position="108"/>
    </location>
</feature>
<feature type="transmembrane region" description="Helical" evidence="5">
    <location>
        <begin position="144"/>
        <end position="162"/>
    </location>
</feature>
<dbReference type="AlphaFoldDB" id="B4VJ67"/>
<dbReference type="HOGENOM" id="CLU_033061_0_0_3"/>
<feature type="transmembrane region" description="Helical" evidence="5">
    <location>
        <begin position="120"/>
        <end position="137"/>
    </location>
</feature>
<evidence type="ECO:0000256" key="1">
    <source>
        <dbReference type="ARBA" id="ARBA00004141"/>
    </source>
</evidence>
<feature type="transmembrane region" description="Helical" evidence="5">
    <location>
        <begin position="275"/>
        <end position="294"/>
    </location>
</feature>
<dbReference type="PANTHER" id="PTHR37422:SF22">
    <property type="entry name" value="SLR1515 PROTEIN"/>
    <property type="match status" value="1"/>
</dbReference>
<keyword evidence="3 5" id="KW-1133">Transmembrane helix</keyword>
<evidence type="ECO:0000313" key="7">
    <source>
        <dbReference type="EMBL" id="EDX77982.1"/>
    </source>
</evidence>
<feature type="transmembrane region" description="Helical" evidence="5">
    <location>
        <begin position="246"/>
        <end position="263"/>
    </location>
</feature>
<feature type="transmembrane region" description="Helical" evidence="5">
    <location>
        <begin position="357"/>
        <end position="383"/>
    </location>
</feature>